<keyword evidence="2" id="KW-1185">Reference proteome</keyword>
<accession>A0ACC1HD29</accession>
<reference evidence="1" key="1">
    <citation type="submission" date="2022-06" db="EMBL/GenBank/DDBJ databases">
        <title>Phylogenomic reconstructions and comparative analyses of Kickxellomycotina fungi.</title>
        <authorList>
            <person name="Reynolds N.K."/>
            <person name="Stajich J.E."/>
            <person name="Barry K."/>
            <person name="Grigoriev I.V."/>
            <person name="Crous P."/>
            <person name="Smith M.E."/>
        </authorList>
    </citation>
    <scope>NUCLEOTIDE SEQUENCE</scope>
    <source>
        <strain evidence="1">RSA 2271</strain>
    </source>
</reference>
<dbReference type="EMBL" id="JAMZIH010007148">
    <property type="protein sequence ID" value="KAJ1673285.1"/>
    <property type="molecule type" value="Genomic_DNA"/>
</dbReference>
<evidence type="ECO:0000313" key="1">
    <source>
        <dbReference type="EMBL" id="KAJ1673285.1"/>
    </source>
</evidence>
<protein>
    <submittedName>
        <fullName evidence="1">Uncharacterized protein</fullName>
    </submittedName>
</protein>
<name>A0ACC1HD29_9FUNG</name>
<organism evidence="1 2">
    <name type="scientific">Spiromyces aspiralis</name>
    <dbReference type="NCBI Taxonomy" id="68401"/>
    <lineage>
        <taxon>Eukaryota</taxon>
        <taxon>Fungi</taxon>
        <taxon>Fungi incertae sedis</taxon>
        <taxon>Zoopagomycota</taxon>
        <taxon>Kickxellomycotina</taxon>
        <taxon>Kickxellomycetes</taxon>
        <taxon>Kickxellales</taxon>
        <taxon>Kickxellaceae</taxon>
        <taxon>Spiromyces</taxon>
    </lineage>
</organism>
<proteinExistence type="predicted"/>
<sequence>YSPCPYTTIPNIRSFLQLMPHLSEQAQYSLKTTLLVTERSYAMKARYSTLRSAAMHK</sequence>
<evidence type="ECO:0000313" key="2">
    <source>
        <dbReference type="Proteomes" id="UP001145114"/>
    </source>
</evidence>
<gene>
    <name evidence="1" type="ORF">EV182_005529</name>
</gene>
<dbReference type="Proteomes" id="UP001145114">
    <property type="component" value="Unassembled WGS sequence"/>
</dbReference>
<feature type="non-terminal residue" evidence="1">
    <location>
        <position position="1"/>
    </location>
</feature>
<comment type="caution">
    <text evidence="1">The sequence shown here is derived from an EMBL/GenBank/DDBJ whole genome shotgun (WGS) entry which is preliminary data.</text>
</comment>